<evidence type="ECO:0000256" key="8">
    <source>
        <dbReference type="ARBA" id="ARBA00023136"/>
    </source>
</evidence>
<gene>
    <name evidence="15" type="ORF">E1H14_01940</name>
</gene>
<keyword evidence="6 10" id="KW-0812">Transmembrane</keyword>
<dbReference type="PANTHER" id="PTHR44757">
    <property type="entry name" value="DIGUANYLATE CYCLASE DGCP"/>
    <property type="match status" value="1"/>
</dbReference>
<dbReference type="PROSITE" id="PS50887">
    <property type="entry name" value="GGDEF"/>
    <property type="match status" value="1"/>
</dbReference>
<feature type="domain" description="GGDEF" evidence="14">
    <location>
        <begin position="561"/>
        <end position="698"/>
    </location>
</feature>
<sequence>MQLSDQARTLPRLHLIGTLLIISCLTLMLSGFFTWHKVQEHNASIQRIEAAVSRQIEARLQAEMETALESIHFIQQQADAQLKMHLREQVDQAWSIAQSLYTQSQSLPVAEQQRLIVEALRPARFFEERGYYFIDDMSGRFILLPTAPEFEGQLLPDNQDDRGHFIMQGLIEAARLPEGEGYSRYRWYRPDDPSRMADKLAYVRYFEPFDWLIGAGDYTYEWEKRQQYEMLMRLRTHRIGLEGYIAILDRSGQVLLSVDSPHLEQDTPAEYNEQVSAALALMLQTANAGGGYLRYLWRLPDQEEPVWKTAWVESSPFWDWILVATLYEDEAKGILQSEMQAFEQALSLAWKDYLLVMMLTLGLALLGSLGFSRWSGRLFAAYHAERHEQQQRLAEQAEALKESESKLATILDSVEAYIFIKDCDYRYTYVNHKVEQIFAQPREAILGQGDAQFFSPESARLIAEQDTRVLQRGERVATEEQSYLISQDAWHTFLTVKLPLRRENGEIYALCGIATDISERKVMEDQIRHLAFYDALTGLANRRLLLDRLQQQLKSQMRHQELGALLFIDLDNFKTLNDTLGHDVGDQLLIQVGQRLGFCVREEDTVARFGGDEFVVMLSHLTKEELKAAAKVREIAEKILDTLRQSYRLGGKAQVITPSIGITLFAGQASAEELLKQADLAMYKAKESGRNRLHFFDPTLQTQVLHKAQLEHELRHALQTNECVLFYQPQVDAQGRILGAEALIRWLHPQRGLVMPAEFIPIAEASGLILDLGHWVLEAACRQLQVWQTHPVARDWVLAINISAHQFRQNDFVESLIALTQKYAIPAERLKLELTESVLIDDIQFAIERMHYLKAAGFGFALDDFGTGYSSLAYIKQLPLDQIKIDRCFIDGLPLDSNDAAITRIIIRLAQEFNLQVIAEGVETQAQRDFLLEAACVAFQGYWFGRPMPADEFLSHALAQEGV</sequence>
<dbReference type="EC" id="3.1.4.52" evidence="3"/>
<dbReference type="Gene3D" id="3.30.450.20">
    <property type="entry name" value="PAS domain"/>
    <property type="match status" value="3"/>
</dbReference>
<dbReference type="PROSITE" id="PS50113">
    <property type="entry name" value="PAC"/>
    <property type="match status" value="1"/>
</dbReference>
<dbReference type="InterPro" id="IPR000160">
    <property type="entry name" value="GGDEF_dom"/>
</dbReference>
<evidence type="ECO:0000313" key="15">
    <source>
        <dbReference type="EMBL" id="KAA0876508.1"/>
    </source>
</evidence>
<dbReference type="NCBIfam" id="TIGR00229">
    <property type="entry name" value="sensory_box"/>
    <property type="match status" value="1"/>
</dbReference>
<dbReference type="FunFam" id="3.30.70.270:FF:000001">
    <property type="entry name" value="Diguanylate cyclase domain protein"/>
    <property type="match status" value="1"/>
</dbReference>
<name>A0A5A9W8Q6_9GAMM</name>
<keyword evidence="7 10" id="KW-1133">Transmembrane helix</keyword>
<feature type="domain" description="EAL" evidence="13">
    <location>
        <begin position="707"/>
        <end position="961"/>
    </location>
</feature>
<comment type="subcellular location">
    <subcellularLocation>
        <location evidence="2">Cell membrane</location>
        <topology evidence="2">Multi-pass membrane protein</topology>
    </subcellularLocation>
</comment>
<dbReference type="SUPFAM" id="SSF55073">
    <property type="entry name" value="Nucleotide cyclase"/>
    <property type="match status" value="1"/>
</dbReference>
<dbReference type="CDD" id="cd00130">
    <property type="entry name" value="PAS"/>
    <property type="match status" value="1"/>
</dbReference>
<dbReference type="PROSITE" id="PS50883">
    <property type="entry name" value="EAL"/>
    <property type="match status" value="1"/>
</dbReference>
<evidence type="ECO:0000259" key="13">
    <source>
        <dbReference type="PROSITE" id="PS50883"/>
    </source>
</evidence>
<dbReference type="InterPro" id="IPR029787">
    <property type="entry name" value="Nucleotide_cyclase"/>
</dbReference>
<dbReference type="PANTHER" id="PTHR44757:SF2">
    <property type="entry name" value="BIOFILM ARCHITECTURE MAINTENANCE PROTEIN MBAA"/>
    <property type="match status" value="1"/>
</dbReference>
<dbReference type="InterPro" id="IPR001633">
    <property type="entry name" value="EAL_dom"/>
</dbReference>
<comment type="catalytic activity">
    <reaction evidence="9">
        <text>3',3'-c-di-GMP + H2O = 5'-phosphoguanylyl(3'-&gt;5')guanosine + H(+)</text>
        <dbReference type="Rhea" id="RHEA:24902"/>
        <dbReference type="ChEBI" id="CHEBI:15377"/>
        <dbReference type="ChEBI" id="CHEBI:15378"/>
        <dbReference type="ChEBI" id="CHEBI:58754"/>
        <dbReference type="ChEBI" id="CHEBI:58805"/>
        <dbReference type="EC" id="3.1.4.52"/>
    </reaction>
    <physiologicalReaction direction="left-to-right" evidence="9">
        <dbReference type="Rhea" id="RHEA:24903"/>
    </physiologicalReaction>
</comment>
<dbReference type="InterPro" id="IPR013656">
    <property type="entry name" value="PAS_4"/>
</dbReference>
<proteinExistence type="predicted"/>
<dbReference type="NCBIfam" id="TIGR00254">
    <property type="entry name" value="GGDEF"/>
    <property type="match status" value="1"/>
</dbReference>
<evidence type="ECO:0000256" key="4">
    <source>
        <dbReference type="ARBA" id="ARBA00022475"/>
    </source>
</evidence>
<organism evidence="15 16">
    <name type="scientific">Nitrincola tapanii</name>
    <dbReference type="NCBI Taxonomy" id="1708751"/>
    <lineage>
        <taxon>Bacteria</taxon>
        <taxon>Pseudomonadati</taxon>
        <taxon>Pseudomonadota</taxon>
        <taxon>Gammaproteobacteria</taxon>
        <taxon>Oceanospirillales</taxon>
        <taxon>Oceanospirillaceae</taxon>
        <taxon>Nitrincola</taxon>
    </lineage>
</organism>
<dbReference type="Proteomes" id="UP000325302">
    <property type="component" value="Unassembled WGS sequence"/>
</dbReference>
<dbReference type="InterPro" id="IPR000014">
    <property type="entry name" value="PAS"/>
</dbReference>
<dbReference type="Pfam" id="PF00990">
    <property type="entry name" value="GGDEF"/>
    <property type="match status" value="1"/>
</dbReference>
<evidence type="ECO:0000256" key="10">
    <source>
        <dbReference type="SAM" id="Phobius"/>
    </source>
</evidence>
<evidence type="ECO:0000256" key="9">
    <source>
        <dbReference type="ARBA" id="ARBA00051114"/>
    </source>
</evidence>
<reference evidence="15 16" key="1">
    <citation type="submission" date="2019-03" db="EMBL/GenBank/DDBJ databases">
        <title>Nitrincola sp. nov. isolated from an Indian soda lake.</title>
        <authorList>
            <person name="Joshi A."/>
            <person name="Thite S.V."/>
            <person name="Joseph N."/>
            <person name="Dhotre D."/>
            <person name="Moorthy M."/>
            <person name="Shouche Y.S."/>
        </authorList>
    </citation>
    <scope>NUCLEOTIDE SEQUENCE [LARGE SCALE GENOMIC DNA]</scope>
    <source>
        <strain evidence="15 16">MEB193</strain>
    </source>
</reference>
<accession>A0A5A9W8Q6</accession>
<dbReference type="SMART" id="SM01049">
    <property type="entry name" value="Cache_2"/>
    <property type="match status" value="1"/>
</dbReference>
<feature type="transmembrane region" description="Helical" evidence="10">
    <location>
        <begin position="12"/>
        <end position="35"/>
    </location>
</feature>
<evidence type="ECO:0000256" key="1">
    <source>
        <dbReference type="ARBA" id="ARBA00001946"/>
    </source>
</evidence>
<dbReference type="InterPro" id="IPR035919">
    <property type="entry name" value="EAL_sf"/>
</dbReference>
<dbReference type="CDD" id="cd01948">
    <property type="entry name" value="EAL"/>
    <property type="match status" value="1"/>
</dbReference>
<keyword evidence="16" id="KW-1185">Reference proteome</keyword>
<dbReference type="Pfam" id="PF08448">
    <property type="entry name" value="PAS_4"/>
    <property type="match status" value="1"/>
</dbReference>
<dbReference type="InterPro" id="IPR004010">
    <property type="entry name" value="Double_Cache_2"/>
</dbReference>
<dbReference type="RefSeq" id="WP_149389758.1">
    <property type="nucleotide sequence ID" value="NZ_SMRS01000001.1"/>
</dbReference>
<dbReference type="AlphaFoldDB" id="A0A5A9W8Q6"/>
<dbReference type="OrthoDB" id="8416215at2"/>
<feature type="domain" description="PAS" evidence="11">
    <location>
        <begin position="403"/>
        <end position="473"/>
    </location>
</feature>
<keyword evidence="4" id="KW-1003">Cell membrane</keyword>
<dbReference type="CDD" id="cd01949">
    <property type="entry name" value="GGDEF"/>
    <property type="match status" value="1"/>
</dbReference>
<keyword evidence="5" id="KW-0973">c-di-GMP</keyword>
<protein>
    <recommendedName>
        <fullName evidence="3">cyclic-guanylate-specific phosphodiesterase</fullName>
        <ecNumber evidence="3">3.1.4.52</ecNumber>
    </recommendedName>
</protein>
<dbReference type="PROSITE" id="PS50112">
    <property type="entry name" value="PAS"/>
    <property type="match status" value="1"/>
</dbReference>
<comment type="cofactor">
    <cofactor evidence="1">
        <name>Mg(2+)</name>
        <dbReference type="ChEBI" id="CHEBI:18420"/>
    </cofactor>
</comment>
<dbReference type="SMART" id="SM00267">
    <property type="entry name" value="GGDEF"/>
    <property type="match status" value="1"/>
</dbReference>
<keyword evidence="8 10" id="KW-0472">Membrane</keyword>
<dbReference type="EMBL" id="SMRS01000001">
    <property type="protein sequence ID" value="KAA0876508.1"/>
    <property type="molecule type" value="Genomic_DNA"/>
</dbReference>
<dbReference type="SUPFAM" id="SSF141868">
    <property type="entry name" value="EAL domain-like"/>
    <property type="match status" value="1"/>
</dbReference>
<dbReference type="SMART" id="SM00091">
    <property type="entry name" value="PAS"/>
    <property type="match status" value="1"/>
</dbReference>
<dbReference type="GO" id="GO:0005886">
    <property type="term" value="C:plasma membrane"/>
    <property type="evidence" value="ECO:0007669"/>
    <property type="project" value="UniProtKB-SubCell"/>
</dbReference>
<feature type="domain" description="PAC" evidence="12">
    <location>
        <begin position="478"/>
        <end position="529"/>
    </location>
</feature>
<evidence type="ECO:0000256" key="6">
    <source>
        <dbReference type="ARBA" id="ARBA00022692"/>
    </source>
</evidence>
<dbReference type="SMART" id="SM00052">
    <property type="entry name" value="EAL"/>
    <property type="match status" value="1"/>
</dbReference>
<dbReference type="Gene3D" id="3.30.70.270">
    <property type="match status" value="1"/>
</dbReference>
<dbReference type="Gene3D" id="3.20.20.450">
    <property type="entry name" value="EAL domain"/>
    <property type="match status" value="1"/>
</dbReference>
<dbReference type="FunFam" id="3.20.20.450:FF:000001">
    <property type="entry name" value="Cyclic di-GMP phosphodiesterase yahA"/>
    <property type="match status" value="1"/>
</dbReference>
<evidence type="ECO:0000256" key="5">
    <source>
        <dbReference type="ARBA" id="ARBA00022636"/>
    </source>
</evidence>
<dbReference type="Pfam" id="PF00563">
    <property type="entry name" value="EAL"/>
    <property type="match status" value="1"/>
</dbReference>
<evidence type="ECO:0000313" key="16">
    <source>
        <dbReference type="Proteomes" id="UP000325302"/>
    </source>
</evidence>
<comment type="caution">
    <text evidence="15">The sequence shown here is derived from an EMBL/GenBank/DDBJ whole genome shotgun (WGS) entry which is preliminary data.</text>
</comment>
<dbReference type="SUPFAM" id="SSF55785">
    <property type="entry name" value="PYP-like sensor domain (PAS domain)"/>
    <property type="match status" value="1"/>
</dbReference>
<evidence type="ECO:0000259" key="14">
    <source>
        <dbReference type="PROSITE" id="PS50887"/>
    </source>
</evidence>
<dbReference type="Pfam" id="PF08269">
    <property type="entry name" value="dCache_2"/>
    <property type="match status" value="1"/>
</dbReference>
<evidence type="ECO:0000259" key="11">
    <source>
        <dbReference type="PROSITE" id="PS50112"/>
    </source>
</evidence>
<dbReference type="GO" id="GO:0071111">
    <property type="term" value="F:cyclic-guanylate-specific phosphodiesterase activity"/>
    <property type="evidence" value="ECO:0007669"/>
    <property type="project" value="UniProtKB-EC"/>
</dbReference>
<dbReference type="InterPro" id="IPR000700">
    <property type="entry name" value="PAS-assoc_C"/>
</dbReference>
<evidence type="ECO:0000256" key="3">
    <source>
        <dbReference type="ARBA" id="ARBA00012282"/>
    </source>
</evidence>
<dbReference type="GO" id="GO:0071732">
    <property type="term" value="P:cellular response to nitric oxide"/>
    <property type="evidence" value="ECO:0007669"/>
    <property type="project" value="UniProtKB-ARBA"/>
</dbReference>
<evidence type="ECO:0000256" key="7">
    <source>
        <dbReference type="ARBA" id="ARBA00022989"/>
    </source>
</evidence>
<evidence type="ECO:0000259" key="12">
    <source>
        <dbReference type="PROSITE" id="PS50113"/>
    </source>
</evidence>
<dbReference type="InterPro" id="IPR033480">
    <property type="entry name" value="sCache_2"/>
</dbReference>
<dbReference type="InterPro" id="IPR035965">
    <property type="entry name" value="PAS-like_dom_sf"/>
</dbReference>
<evidence type="ECO:0000256" key="2">
    <source>
        <dbReference type="ARBA" id="ARBA00004651"/>
    </source>
</evidence>
<dbReference type="InterPro" id="IPR043128">
    <property type="entry name" value="Rev_trsase/Diguanyl_cyclase"/>
</dbReference>
<dbReference type="InterPro" id="IPR052155">
    <property type="entry name" value="Biofilm_reg_signaling"/>
</dbReference>